<dbReference type="EMBL" id="GIBP01009662">
    <property type="protein sequence ID" value="NDV38631.1"/>
    <property type="molecule type" value="Transcribed_RNA"/>
</dbReference>
<feature type="compositionally biased region" description="Basic and acidic residues" evidence="1">
    <location>
        <begin position="81"/>
        <end position="92"/>
    </location>
</feature>
<dbReference type="AlphaFoldDB" id="A0A6B2LPJ5"/>
<protein>
    <recommendedName>
        <fullName evidence="3">CS domain-containing protein</fullName>
    </recommendedName>
</protein>
<dbReference type="InterPro" id="IPR008978">
    <property type="entry name" value="HSP20-like_chaperone"/>
</dbReference>
<evidence type="ECO:0008006" key="3">
    <source>
        <dbReference type="Google" id="ProtNLM"/>
    </source>
</evidence>
<feature type="region of interest" description="Disordered" evidence="1">
    <location>
        <begin position="81"/>
        <end position="106"/>
    </location>
</feature>
<reference evidence="2" key="1">
    <citation type="journal article" date="2020" name="J. Eukaryot. Microbiol.">
        <title>De novo Sequencing, Assembly and Annotation of the Transcriptome for the Free-Living Testate Amoeba Arcella intermedia.</title>
        <authorList>
            <person name="Ribeiro G.M."/>
            <person name="Porfirio-Sousa A.L."/>
            <person name="Maurer-Alcala X.X."/>
            <person name="Katz L.A."/>
            <person name="Lahr D.J.G."/>
        </authorList>
    </citation>
    <scope>NUCLEOTIDE SEQUENCE</scope>
</reference>
<sequence length="106" mass="11794">MAVKGKVLVEGALPHDILPDGSTWTIESETGSLDVLFQKPPHTENPVWWKHIAVGEPVIDVEAIEASKYLDDSILRKIKESKKEKAKMEAEGKTPPTEQKPDDVHN</sequence>
<dbReference type="Gene3D" id="2.60.40.790">
    <property type="match status" value="1"/>
</dbReference>
<dbReference type="SUPFAM" id="SSF49764">
    <property type="entry name" value="HSP20-like chaperones"/>
    <property type="match status" value="1"/>
</dbReference>
<proteinExistence type="predicted"/>
<evidence type="ECO:0000313" key="2">
    <source>
        <dbReference type="EMBL" id="NDV38631.1"/>
    </source>
</evidence>
<name>A0A6B2LPJ5_9EUKA</name>
<accession>A0A6B2LPJ5</accession>
<organism evidence="2">
    <name type="scientific">Arcella intermedia</name>
    <dbReference type="NCBI Taxonomy" id="1963864"/>
    <lineage>
        <taxon>Eukaryota</taxon>
        <taxon>Amoebozoa</taxon>
        <taxon>Tubulinea</taxon>
        <taxon>Elardia</taxon>
        <taxon>Arcellinida</taxon>
        <taxon>Sphaerothecina</taxon>
        <taxon>Arcellidae</taxon>
        <taxon>Arcella</taxon>
    </lineage>
</organism>
<evidence type="ECO:0000256" key="1">
    <source>
        <dbReference type="SAM" id="MobiDB-lite"/>
    </source>
</evidence>